<dbReference type="AlphaFoldDB" id="X1F1J6"/>
<proteinExistence type="predicted"/>
<organism evidence="1">
    <name type="scientific">marine sediment metagenome</name>
    <dbReference type="NCBI Taxonomy" id="412755"/>
    <lineage>
        <taxon>unclassified sequences</taxon>
        <taxon>metagenomes</taxon>
        <taxon>ecological metagenomes</taxon>
    </lineage>
</organism>
<evidence type="ECO:0008006" key="2">
    <source>
        <dbReference type="Google" id="ProtNLM"/>
    </source>
</evidence>
<gene>
    <name evidence="1" type="ORF">S03H2_16265</name>
</gene>
<reference evidence="1" key="1">
    <citation type="journal article" date="2014" name="Front. Microbiol.">
        <title>High frequency of phylogenetically diverse reductive dehalogenase-homologous genes in deep subseafloor sedimentary metagenomes.</title>
        <authorList>
            <person name="Kawai M."/>
            <person name="Futagami T."/>
            <person name="Toyoda A."/>
            <person name="Takaki Y."/>
            <person name="Nishi S."/>
            <person name="Hori S."/>
            <person name="Arai W."/>
            <person name="Tsubouchi T."/>
            <person name="Morono Y."/>
            <person name="Uchiyama I."/>
            <person name="Ito T."/>
            <person name="Fujiyama A."/>
            <person name="Inagaki F."/>
            <person name="Takami H."/>
        </authorList>
    </citation>
    <scope>NUCLEOTIDE SEQUENCE</scope>
    <source>
        <strain evidence="1">Expedition CK06-06</strain>
    </source>
</reference>
<evidence type="ECO:0000313" key="1">
    <source>
        <dbReference type="EMBL" id="GAH39466.1"/>
    </source>
</evidence>
<comment type="caution">
    <text evidence="1">The sequence shown here is derived from an EMBL/GenBank/DDBJ whole genome shotgun (WGS) entry which is preliminary data.</text>
</comment>
<name>X1F1J6_9ZZZZ</name>
<accession>X1F1J6</accession>
<feature type="non-terminal residue" evidence="1">
    <location>
        <position position="1"/>
    </location>
</feature>
<dbReference type="EMBL" id="BARU01008303">
    <property type="protein sequence ID" value="GAH39466.1"/>
    <property type="molecule type" value="Genomic_DNA"/>
</dbReference>
<sequence length="39" mass="4224">NLDKLFQPVKEAKCEIIEGETPAEAGANLAVTLREAKLL</sequence>
<protein>
    <recommendedName>
        <fullName evidence="2">Electron transfer flavoprotein alpha/beta-subunit N-terminal domain-containing protein</fullName>
    </recommendedName>
</protein>